<accession>A0A2C5Y4I9</accession>
<feature type="domain" description="Pre-rRNA-processing protein RIX1 N-terminal" evidence="6">
    <location>
        <begin position="9"/>
        <end position="211"/>
    </location>
</feature>
<sequence>MSSQPPPDLGVLCRKLTSTPAVQLPHALPALTRHVVRCKDALSAPQDQKLKDNASQSSLLLHKIKTQITTLLNGRSREGRFAAVGLVKAVIDVGGWEMLRGSEPWLRSLLSILQKGDSFACKEMAVVTLTRIYMLLHPYPTLAREIATATLPAFITASLQIVKSDGRPLSIVETVCDAFAALIPLYPTTFRPQASQIPSAIRLYLAPTMSDAVFIPPSLQRAAGRLTVTLHHVAAKSGGSDEWAKLMDGFLRNLHLTADQVFRAVDEAWEVKGNFQRATVALDGVPSGGGVSADQLPPWQGLSAGAERIMGLLGLVSDALCCPTKGAVEIPLGAIMTAISRICSIARLLPKSQSWHEAVETNPAIGRDEKDELWSVMPDLHVRAMQVVLVMLRRLQQNMLPLVQELLDHVVRVFKSGMDVATVRKTGYLLFANLLSLAGPTLSKQSVVMLELLAIACCRDLQHNASLSNKPASMPATDAKANTVANADLFLQPCSASSAAVAITKLDQDHAAAATHLLPVLLSRLPQQHIKPSLRGLMDRTAILTRNRDAMLASVLNPYRDSSGRMFPSILPHLSRQFPHDQALEILRCNMRTSSAMGSGSHATVAEVPNHGINDDTSRSDVAMASVDKEQDLKSEGRHDGIKVEPESVASEGNSKSAALIAPPPLKANLAVQSSAFLPRASSTTGTLLSDSQPKRKHPGPDACPAKRQEIEKPAPVQTLQQEQLAANEDDSDESVHLNMELDEDQDEVEESEQEGQE</sequence>
<dbReference type="GO" id="GO:0005634">
    <property type="term" value="C:nucleus"/>
    <property type="evidence" value="ECO:0007669"/>
    <property type="project" value="UniProtKB-SubCell"/>
</dbReference>
<reference evidence="7 8" key="1">
    <citation type="submission" date="2017-06" db="EMBL/GenBank/DDBJ databases">
        <title>Ant-infecting Ophiocordyceps genomes reveal a high diversity of potential behavioral manipulation genes and a possible major role for enterotoxins.</title>
        <authorList>
            <person name="De Bekker C."/>
            <person name="Evans H.C."/>
            <person name="Brachmann A."/>
            <person name="Hughes D.P."/>
        </authorList>
    </citation>
    <scope>NUCLEOTIDE SEQUENCE [LARGE SCALE GENOMIC DNA]</scope>
    <source>
        <strain evidence="7 8">Map64</strain>
    </source>
</reference>
<dbReference type="OrthoDB" id="20900at2759"/>
<evidence type="ECO:0000313" key="8">
    <source>
        <dbReference type="Proteomes" id="UP000226192"/>
    </source>
</evidence>
<feature type="region of interest" description="Disordered" evidence="5">
    <location>
        <begin position="597"/>
        <end position="657"/>
    </location>
</feature>
<evidence type="ECO:0000256" key="2">
    <source>
        <dbReference type="ARBA" id="ARBA00010511"/>
    </source>
</evidence>
<dbReference type="InterPro" id="IPR012583">
    <property type="entry name" value="RIX1_N"/>
</dbReference>
<dbReference type="InterPro" id="IPR016024">
    <property type="entry name" value="ARM-type_fold"/>
</dbReference>
<proteinExistence type="inferred from homology"/>
<feature type="region of interest" description="Disordered" evidence="5">
    <location>
        <begin position="683"/>
        <end position="758"/>
    </location>
</feature>
<dbReference type="Proteomes" id="UP000226192">
    <property type="component" value="Unassembled WGS sequence"/>
</dbReference>
<keyword evidence="4" id="KW-0539">Nucleus</keyword>
<evidence type="ECO:0000259" key="6">
    <source>
        <dbReference type="Pfam" id="PF08167"/>
    </source>
</evidence>
<evidence type="ECO:0000256" key="3">
    <source>
        <dbReference type="ARBA" id="ARBA00021502"/>
    </source>
</evidence>
<dbReference type="AlphaFoldDB" id="A0A2C5Y4I9"/>
<feature type="compositionally biased region" description="Basic and acidic residues" evidence="5">
    <location>
        <begin position="627"/>
        <end position="646"/>
    </location>
</feature>
<dbReference type="Pfam" id="PF08167">
    <property type="entry name" value="RIX1"/>
    <property type="match status" value="1"/>
</dbReference>
<keyword evidence="8" id="KW-1185">Reference proteome</keyword>
<dbReference type="SUPFAM" id="SSF48371">
    <property type="entry name" value="ARM repeat"/>
    <property type="match status" value="1"/>
</dbReference>
<name>A0A2C5Y4I9_9HYPO</name>
<organism evidence="7 8">
    <name type="scientific">Ophiocordyceps australis</name>
    <dbReference type="NCBI Taxonomy" id="1399860"/>
    <lineage>
        <taxon>Eukaryota</taxon>
        <taxon>Fungi</taxon>
        <taxon>Dikarya</taxon>
        <taxon>Ascomycota</taxon>
        <taxon>Pezizomycotina</taxon>
        <taxon>Sordariomycetes</taxon>
        <taxon>Hypocreomycetidae</taxon>
        <taxon>Hypocreales</taxon>
        <taxon>Ophiocordycipitaceae</taxon>
        <taxon>Ophiocordyceps</taxon>
    </lineage>
</organism>
<dbReference type="PANTHER" id="PTHR34105">
    <property type="entry name" value="PROLINE-, GLUTAMIC ACID- AND LEUCINE-RICH PROTEIN 1"/>
    <property type="match status" value="1"/>
</dbReference>
<gene>
    <name evidence="7" type="ORF">CDD81_6878</name>
</gene>
<comment type="subcellular location">
    <subcellularLocation>
        <location evidence="1">Nucleus</location>
    </subcellularLocation>
</comment>
<comment type="caution">
    <text evidence="7">The sequence shown here is derived from an EMBL/GenBank/DDBJ whole genome shotgun (WGS) entry which is preliminary data.</text>
</comment>
<dbReference type="STRING" id="1399860.A0A2C5Y4I9"/>
<evidence type="ECO:0000313" key="7">
    <source>
        <dbReference type="EMBL" id="PHH62563.1"/>
    </source>
</evidence>
<feature type="compositionally biased region" description="Polar residues" evidence="5">
    <location>
        <begin position="683"/>
        <end position="692"/>
    </location>
</feature>
<dbReference type="PANTHER" id="PTHR34105:SF1">
    <property type="entry name" value="PROLINE-, GLUTAMIC ACID- AND LEUCINE-RICH PROTEIN 1"/>
    <property type="match status" value="1"/>
</dbReference>
<dbReference type="GO" id="GO:0006364">
    <property type="term" value="P:rRNA processing"/>
    <property type="evidence" value="ECO:0007669"/>
    <property type="project" value="TreeGrafter"/>
</dbReference>
<feature type="compositionally biased region" description="Acidic residues" evidence="5">
    <location>
        <begin position="741"/>
        <end position="758"/>
    </location>
</feature>
<evidence type="ECO:0000256" key="5">
    <source>
        <dbReference type="SAM" id="MobiDB-lite"/>
    </source>
</evidence>
<comment type="similarity">
    <text evidence="2">Belongs to the RIX1/PELP1 family.</text>
</comment>
<protein>
    <recommendedName>
        <fullName evidence="3">Pre-rRNA-processing protein RIX1</fullName>
    </recommendedName>
</protein>
<dbReference type="EMBL" id="NJET01000068">
    <property type="protein sequence ID" value="PHH62563.1"/>
    <property type="molecule type" value="Genomic_DNA"/>
</dbReference>
<evidence type="ECO:0000256" key="4">
    <source>
        <dbReference type="ARBA" id="ARBA00023242"/>
    </source>
</evidence>
<evidence type="ECO:0000256" key="1">
    <source>
        <dbReference type="ARBA" id="ARBA00004123"/>
    </source>
</evidence>